<dbReference type="InterPro" id="IPR039891">
    <property type="entry name" value="VWA8"/>
</dbReference>
<dbReference type="PANTHER" id="PTHR21610">
    <property type="entry name" value="VON WILLEBRAND FACTOR A DOMAIN-CONTAINING PROTEIN 8"/>
    <property type="match status" value="1"/>
</dbReference>
<dbReference type="GO" id="GO:0016887">
    <property type="term" value="F:ATP hydrolysis activity"/>
    <property type="evidence" value="ECO:0007669"/>
    <property type="project" value="InterPro"/>
</dbReference>
<accession>A0A8S3WPN0</accession>
<dbReference type="EMBL" id="CAJQZP010000637">
    <property type="protein sequence ID" value="CAG4973353.1"/>
    <property type="molecule type" value="Genomic_DNA"/>
</dbReference>
<evidence type="ECO:0000313" key="3">
    <source>
        <dbReference type="Proteomes" id="UP000691718"/>
    </source>
</evidence>
<dbReference type="InterPro" id="IPR011704">
    <property type="entry name" value="ATPase_dyneun-rel_AAA"/>
</dbReference>
<evidence type="ECO:0000313" key="2">
    <source>
        <dbReference type="EMBL" id="CAG4973353.1"/>
    </source>
</evidence>
<proteinExistence type="predicted"/>
<dbReference type="PANTHER" id="PTHR21610:SF9">
    <property type="entry name" value="VON WILLEBRAND FACTOR A DOMAIN-CONTAINING PROTEIN 8"/>
    <property type="match status" value="1"/>
</dbReference>
<gene>
    <name evidence="2" type="ORF">PAPOLLO_LOCUS8738</name>
</gene>
<reference evidence="2" key="1">
    <citation type="submission" date="2021-04" db="EMBL/GenBank/DDBJ databases">
        <authorList>
            <person name="Tunstrom K."/>
        </authorList>
    </citation>
    <scope>NUCLEOTIDE SEQUENCE</scope>
</reference>
<keyword evidence="3" id="KW-1185">Reference proteome</keyword>
<comment type="caution">
    <text evidence="2">The sequence shown here is derived from an EMBL/GenBank/DDBJ whole genome shotgun (WGS) entry which is preliminary data.</text>
</comment>
<feature type="domain" description="ATPase dynein-related AAA" evidence="1">
    <location>
        <begin position="49"/>
        <end position="179"/>
    </location>
</feature>
<protein>
    <submittedName>
        <fullName evidence="2">(apollo) hypothetical protein</fullName>
    </submittedName>
</protein>
<dbReference type="GO" id="GO:0005737">
    <property type="term" value="C:cytoplasm"/>
    <property type="evidence" value="ECO:0007669"/>
    <property type="project" value="TreeGrafter"/>
</dbReference>
<dbReference type="GO" id="GO:0005524">
    <property type="term" value="F:ATP binding"/>
    <property type="evidence" value="ECO:0007669"/>
    <property type="project" value="InterPro"/>
</dbReference>
<name>A0A8S3WPN0_PARAO</name>
<organism evidence="2 3">
    <name type="scientific">Parnassius apollo</name>
    <name type="common">Apollo butterfly</name>
    <name type="synonym">Papilio apollo</name>
    <dbReference type="NCBI Taxonomy" id="110799"/>
    <lineage>
        <taxon>Eukaryota</taxon>
        <taxon>Metazoa</taxon>
        <taxon>Ecdysozoa</taxon>
        <taxon>Arthropoda</taxon>
        <taxon>Hexapoda</taxon>
        <taxon>Insecta</taxon>
        <taxon>Pterygota</taxon>
        <taxon>Neoptera</taxon>
        <taxon>Endopterygota</taxon>
        <taxon>Lepidoptera</taxon>
        <taxon>Glossata</taxon>
        <taxon>Ditrysia</taxon>
        <taxon>Papilionoidea</taxon>
        <taxon>Papilionidae</taxon>
        <taxon>Parnassiinae</taxon>
        <taxon>Parnassini</taxon>
        <taxon>Parnassius</taxon>
        <taxon>Parnassius</taxon>
    </lineage>
</organism>
<sequence length="353" mass="36673">MLTFAETLYTGSEQQLKQNGEVLDELFSDIPQLKKVIDVLLGDIQQGNHLLLVEEQGLLNKNIAYRLLQILNRPTEYIQLHRDTTIESLTVKLNDQTGLYEDSPLVKAIEYGHLLVIDDADKAPINVTCSLNTLMGKGETVLSDGRIITSNKMINISERKSANFIPVHEEFRMIVMTSHTGFPFLGKDSLTPLVLKAGQKGTTVKAVGSSPVITTVVLGFSGTGTHTATAVATGTSEATATALTYGSGSSTATATASGSSSSTAIAHSYDAGHATATVTTSGSSVAYATADAHNSGKATATVTSTGSSTAGAIAYAQDSGVATATATTSSSTSVNVQAIASGTQVVTDTQTMS</sequence>
<evidence type="ECO:0000259" key="1">
    <source>
        <dbReference type="Pfam" id="PF07728"/>
    </source>
</evidence>
<dbReference type="Pfam" id="PF07728">
    <property type="entry name" value="AAA_5"/>
    <property type="match status" value="1"/>
</dbReference>
<dbReference type="Proteomes" id="UP000691718">
    <property type="component" value="Unassembled WGS sequence"/>
</dbReference>
<dbReference type="AlphaFoldDB" id="A0A8S3WPN0"/>
<dbReference type="OrthoDB" id="5186at2759"/>